<sequence>MSNLIFCPVDISCYGDCVDTGSDFNAAVAAALRRARADRGLTFDELSSHAGMVRRTVLRYLNGSREIPVPALFSLARALDVAPHEILSQAESSHLAQPANTPSGCEQSPRLDATEVGRRLTLLVEAQARGRSSSRGYDEISPELKRHGVLLSPRTWTRLLDGEAETVQSHTLAQIADVLGVDHIYLTGPLSDPRVDAIDAQLEFTRASHAAGFDSLAARMVADVAPSTLRAIAAQLSGERSP</sequence>
<evidence type="ECO:0000256" key="1">
    <source>
        <dbReference type="SAM" id="MobiDB-lite"/>
    </source>
</evidence>
<dbReference type="SUPFAM" id="SSF47413">
    <property type="entry name" value="lambda repressor-like DNA-binding domains"/>
    <property type="match status" value="1"/>
</dbReference>
<feature type="domain" description="HTH cro/C1-type" evidence="2">
    <location>
        <begin position="32"/>
        <end position="86"/>
    </location>
</feature>
<gene>
    <name evidence="3" type="ORF">SAMN06295909_1393</name>
</gene>
<evidence type="ECO:0000313" key="3">
    <source>
        <dbReference type="EMBL" id="SMQ66986.1"/>
    </source>
</evidence>
<dbReference type="Proteomes" id="UP000194464">
    <property type="component" value="Unassembled WGS sequence"/>
</dbReference>
<name>A0ABY1RAS8_9MICO</name>
<keyword evidence="4" id="KW-1185">Reference proteome</keyword>
<dbReference type="CDD" id="cd00093">
    <property type="entry name" value="HTH_XRE"/>
    <property type="match status" value="1"/>
</dbReference>
<dbReference type="InterPro" id="IPR001387">
    <property type="entry name" value="Cro/C1-type_HTH"/>
</dbReference>
<reference evidence="3 4" key="1">
    <citation type="submission" date="2017-04" db="EMBL/GenBank/DDBJ databases">
        <authorList>
            <person name="Varghese N."/>
            <person name="Submissions S."/>
        </authorList>
    </citation>
    <scope>NUCLEOTIDE SEQUENCE [LARGE SCALE GENOMIC DNA]</scope>
    <source>
        <strain evidence="3 4">VKM Ac-1784</strain>
    </source>
</reference>
<dbReference type="PROSITE" id="PS50943">
    <property type="entry name" value="HTH_CROC1"/>
    <property type="match status" value="1"/>
</dbReference>
<proteinExistence type="predicted"/>
<dbReference type="SMART" id="SM00530">
    <property type="entry name" value="HTH_XRE"/>
    <property type="match status" value="1"/>
</dbReference>
<dbReference type="EMBL" id="FXWJ01000002">
    <property type="protein sequence ID" value="SMQ66986.1"/>
    <property type="molecule type" value="Genomic_DNA"/>
</dbReference>
<dbReference type="InterPro" id="IPR010982">
    <property type="entry name" value="Lambda_DNA-bd_dom_sf"/>
</dbReference>
<protein>
    <submittedName>
        <fullName evidence="3">Helix-turn-helix domain-containing protein</fullName>
    </submittedName>
</protein>
<evidence type="ECO:0000313" key="4">
    <source>
        <dbReference type="Proteomes" id="UP000194464"/>
    </source>
</evidence>
<dbReference type="Gene3D" id="1.10.260.40">
    <property type="entry name" value="lambda repressor-like DNA-binding domains"/>
    <property type="match status" value="2"/>
</dbReference>
<evidence type="ECO:0000259" key="2">
    <source>
        <dbReference type="PROSITE" id="PS50943"/>
    </source>
</evidence>
<comment type="caution">
    <text evidence="3">The sequence shown here is derived from an EMBL/GenBank/DDBJ whole genome shotgun (WGS) entry which is preliminary data.</text>
</comment>
<feature type="region of interest" description="Disordered" evidence="1">
    <location>
        <begin position="90"/>
        <end position="111"/>
    </location>
</feature>
<feature type="compositionally biased region" description="Polar residues" evidence="1">
    <location>
        <begin position="90"/>
        <end position="106"/>
    </location>
</feature>
<dbReference type="Pfam" id="PF13560">
    <property type="entry name" value="HTH_31"/>
    <property type="match status" value="1"/>
</dbReference>
<organism evidence="3 4">
    <name type="scientific">Plantibacter elymi</name>
    <name type="common">nom. nud.</name>
    <dbReference type="NCBI Taxonomy" id="199708"/>
    <lineage>
        <taxon>Bacteria</taxon>
        <taxon>Bacillati</taxon>
        <taxon>Actinomycetota</taxon>
        <taxon>Actinomycetes</taxon>
        <taxon>Micrococcales</taxon>
        <taxon>Microbacteriaceae</taxon>
        <taxon>Plantibacter</taxon>
    </lineage>
</organism>
<accession>A0ABY1RAS8</accession>